<keyword evidence="3" id="KW-1185">Reference proteome</keyword>
<reference evidence="2 3" key="1">
    <citation type="submission" date="2019-09" db="EMBL/GenBank/DDBJ databases">
        <title>The complete genome of Methanoplanus sp. FWC-SCC4.</title>
        <authorList>
            <person name="Chen S.-C."/>
            <person name="Zhou Y.-Z."/>
            <person name="Lai M.-C."/>
        </authorList>
    </citation>
    <scope>NUCLEOTIDE SEQUENCE [LARGE SCALE GENOMIC DNA]</scope>
    <source>
        <strain evidence="2 3">FWC-SCC4</strain>
    </source>
</reference>
<dbReference type="SMART" id="SM00331">
    <property type="entry name" value="PP2C_SIG"/>
    <property type="match status" value="1"/>
</dbReference>
<sequence>MDYSGLSVAGKRVYNEDCYLAVPVGNGILLAVADGLGGHAAGDVASKMAVEVLRRVFCESYRDGMSETEKTAILKSAFKEADARIMDEAEGDRLGMGTTLVAAYVEDGFAIVANTGDSRFYKMSGDLLEQITVDHSLVQDLVRRGLVDAGSARFHPMKHVINHSLGGDFAVDVFSVHLSENDRIMLSSDGLHDYLDSGLIAKCLNSGKSANESAKNLVKAALDTSDDNITVVVMIVG</sequence>
<dbReference type="PANTHER" id="PTHR47992">
    <property type="entry name" value="PROTEIN PHOSPHATASE"/>
    <property type="match status" value="1"/>
</dbReference>
<gene>
    <name evidence="2" type="ORF">F1737_00240</name>
</gene>
<evidence type="ECO:0000259" key="1">
    <source>
        <dbReference type="PROSITE" id="PS51746"/>
    </source>
</evidence>
<dbReference type="PROSITE" id="PS51746">
    <property type="entry name" value="PPM_2"/>
    <property type="match status" value="1"/>
</dbReference>
<name>A0AA97FBL5_9EURY</name>
<dbReference type="SMART" id="SM00332">
    <property type="entry name" value="PP2Cc"/>
    <property type="match status" value="1"/>
</dbReference>
<organism evidence="2 3">
    <name type="scientific">Methanochimaera problematica</name>
    <dbReference type="NCBI Taxonomy" id="2609417"/>
    <lineage>
        <taxon>Archaea</taxon>
        <taxon>Methanobacteriati</taxon>
        <taxon>Methanobacteriota</taxon>
        <taxon>Stenosarchaea group</taxon>
        <taxon>Methanomicrobia</taxon>
        <taxon>Methanomicrobiales</taxon>
        <taxon>Methanomicrobiaceae</taxon>
        <taxon>Methanochimaera</taxon>
    </lineage>
</organism>
<feature type="domain" description="PPM-type phosphatase" evidence="1">
    <location>
        <begin position="2"/>
        <end position="236"/>
    </location>
</feature>
<evidence type="ECO:0000313" key="3">
    <source>
        <dbReference type="Proteomes" id="UP001301797"/>
    </source>
</evidence>
<proteinExistence type="predicted"/>
<dbReference type="InterPro" id="IPR036457">
    <property type="entry name" value="PPM-type-like_dom_sf"/>
</dbReference>
<dbReference type="GO" id="GO:0004722">
    <property type="term" value="F:protein serine/threonine phosphatase activity"/>
    <property type="evidence" value="ECO:0007669"/>
    <property type="project" value="InterPro"/>
</dbReference>
<dbReference type="EMBL" id="CP043875">
    <property type="protein sequence ID" value="WOF15214.1"/>
    <property type="molecule type" value="Genomic_DNA"/>
</dbReference>
<dbReference type="Gene3D" id="3.60.40.10">
    <property type="entry name" value="PPM-type phosphatase domain"/>
    <property type="match status" value="1"/>
</dbReference>
<dbReference type="CDD" id="cd00143">
    <property type="entry name" value="PP2Cc"/>
    <property type="match status" value="1"/>
</dbReference>
<evidence type="ECO:0000313" key="2">
    <source>
        <dbReference type="EMBL" id="WOF15214.1"/>
    </source>
</evidence>
<protein>
    <submittedName>
        <fullName evidence="2">Serine/threonine-protein phosphatase</fullName>
    </submittedName>
</protein>
<dbReference type="Proteomes" id="UP001301797">
    <property type="component" value="Chromosome"/>
</dbReference>
<dbReference type="Pfam" id="PF13672">
    <property type="entry name" value="PP2C_2"/>
    <property type="match status" value="1"/>
</dbReference>
<dbReference type="KEGG" id="mefw:F1737_00240"/>
<dbReference type="RefSeq" id="WP_317136781.1">
    <property type="nucleotide sequence ID" value="NZ_CP043875.1"/>
</dbReference>
<dbReference type="InterPro" id="IPR015655">
    <property type="entry name" value="PP2C"/>
</dbReference>
<dbReference type="SUPFAM" id="SSF81606">
    <property type="entry name" value="PP2C-like"/>
    <property type="match status" value="1"/>
</dbReference>
<dbReference type="InterPro" id="IPR001932">
    <property type="entry name" value="PPM-type_phosphatase-like_dom"/>
</dbReference>
<dbReference type="AlphaFoldDB" id="A0AA97FBL5"/>
<accession>A0AA97FBL5</accession>
<dbReference type="GeneID" id="85228551"/>